<name>A0A0X8H1C3_9FIRM</name>
<dbReference type="InterPro" id="IPR011055">
    <property type="entry name" value="Dup_hybrid_motif"/>
</dbReference>
<dbReference type="InterPro" id="IPR013168">
    <property type="entry name" value="Cpl_7_lyso_C"/>
</dbReference>
<dbReference type="AlphaFoldDB" id="A0A0X8H1C3"/>
<dbReference type="Pfam" id="PF01551">
    <property type="entry name" value="Peptidase_M23"/>
    <property type="match status" value="1"/>
</dbReference>
<dbReference type="PANTHER" id="PTHR21666">
    <property type="entry name" value="PEPTIDASE-RELATED"/>
    <property type="match status" value="1"/>
</dbReference>
<dbReference type="Pfam" id="PF08230">
    <property type="entry name" value="CW_7"/>
    <property type="match status" value="1"/>
</dbReference>
<dbReference type="EMBL" id="CP013213">
    <property type="protein sequence ID" value="AMC94205.1"/>
    <property type="molecule type" value="Genomic_DNA"/>
</dbReference>
<dbReference type="STRING" id="1514105.AOC36_09485"/>
<dbReference type="CDD" id="cd12797">
    <property type="entry name" value="M23_peptidase"/>
    <property type="match status" value="1"/>
</dbReference>
<dbReference type="OrthoDB" id="9809488at2"/>
<feature type="domain" description="Cpl-7 lysozyme C-terminal" evidence="1">
    <location>
        <begin position="165"/>
        <end position="206"/>
    </location>
</feature>
<accession>A0A0X8H1C3</accession>
<dbReference type="KEGG" id="erl:AOC36_09485"/>
<dbReference type="InterPro" id="IPR050570">
    <property type="entry name" value="Cell_wall_metabolism_enzyme"/>
</dbReference>
<dbReference type="Gene3D" id="2.70.70.10">
    <property type="entry name" value="Glucose Permease (Domain IIA)"/>
    <property type="match status" value="1"/>
</dbReference>
<organism evidence="2 3">
    <name type="scientific">Erysipelothrix larvae</name>
    <dbReference type="NCBI Taxonomy" id="1514105"/>
    <lineage>
        <taxon>Bacteria</taxon>
        <taxon>Bacillati</taxon>
        <taxon>Bacillota</taxon>
        <taxon>Erysipelotrichia</taxon>
        <taxon>Erysipelotrichales</taxon>
        <taxon>Erysipelotrichaceae</taxon>
        <taxon>Erysipelothrix</taxon>
    </lineage>
</organism>
<sequence>MEYAKENFSASIEMLDLCLKTNGPHVLSCGYGYRKAIASAGTSDGMHPGIDKALSVGTKIYAPFDGEITATRNQPSYGLDVFVYNASLGLTFFAGHLSQQLVKVGQKVSKGDLIAYSGNTGMSTGPHIHAGLYKGRTTSVDRNDSKWVDPVGYVLTSTASAKKSNDEVAKEVWDGKWGNGADRVQRLTAAGYDANAIQAIVNKGVTSTPTSAPKTLTLPASLGSAVPVYSYADGKKVGTINPKKFGGLTYDLVTITGNGDRVIVTRDYGKVRVNPKYGTVK</sequence>
<gene>
    <name evidence="2" type="ORF">AOC36_09485</name>
</gene>
<dbReference type="SMART" id="SM01095">
    <property type="entry name" value="Cpl-7"/>
    <property type="match status" value="1"/>
</dbReference>
<evidence type="ECO:0000313" key="2">
    <source>
        <dbReference type="EMBL" id="AMC94205.1"/>
    </source>
</evidence>
<proteinExistence type="predicted"/>
<reference evidence="2 3" key="1">
    <citation type="submission" date="2015-10" db="EMBL/GenBank/DDBJ databases">
        <title>Erysipelothrix larvae sp. LV19 isolated from the larval gut of the rhinoceros beetle, Trypoxylus dichotomus.</title>
        <authorList>
            <person name="Lim S."/>
            <person name="Kim B.-C."/>
        </authorList>
    </citation>
    <scope>NUCLEOTIDE SEQUENCE [LARGE SCALE GENOMIC DNA]</scope>
    <source>
        <strain evidence="2 3">LV19</strain>
    </source>
</reference>
<dbReference type="RefSeq" id="WP_067633664.1">
    <property type="nucleotide sequence ID" value="NZ_CP013213.1"/>
</dbReference>
<evidence type="ECO:0000259" key="1">
    <source>
        <dbReference type="SMART" id="SM01095"/>
    </source>
</evidence>
<protein>
    <recommendedName>
        <fullName evidence="1">Cpl-7 lysozyme C-terminal domain-containing protein</fullName>
    </recommendedName>
</protein>
<dbReference type="InterPro" id="IPR016047">
    <property type="entry name" value="M23ase_b-sheet_dom"/>
</dbReference>
<dbReference type="SUPFAM" id="SSF51261">
    <property type="entry name" value="Duplicated hybrid motif"/>
    <property type="match status" value="1"/>
</dbReference>
<dbReference type="PANTHER" id="PTHR21666:SF270">
    <property type="entry name" value="MUREIN HYDROLASE ACTIVATOR ENVC"/>
    <property type="match status" value="1"/>
</dbReference>
<evidence type="ECO:0000313" key="3">
    <source>
        <dbReference type="Proteomes" id="UP000063781"/>
    </source>
</evidence>
<dbReference type="GO" id="GO:0004222">
    <property type="term" value="F:metalloendopeptidase activity"/>
    <property type="evidence" value="ECO:0007669"/>
    <property type="project" value="TreeGrafter"/>
</dbReference>
<keyword evidence="3" id="KW-1185">Reference proteome</keyword>
<dbReference type="Proteomes" id="UP000063781">
    <property type="component" value="Chromosome"/>
</dbReference>